<accession>A0ABT9NVX1</accession>
<dbReference type="Proteomes" id="UP001235712">
    <property type="component" value="Unassembled WGS sequence"/>
</dbReference>
<evidence type="ECO:0000256" key="1">
    <source>
        <dbReference type="ARBA" id="ARBA00004651"/>
    </source>
</evidence>
<keyword evidence="2" id="KW-1003">Cell membrane</keyword>
<keyword evidence="5 9" id="KW-1133">Transmembrane helix</keyword>
<evidence type="ECO:0000256" key="8">
    <source>
        <dbReference type="SAM" id="MobiDB-lite"/>
    </source>
</evidence>
<dbReference type="RefSeq" id="WP_307237386.1">
    <property type="nucleotide sequence ID" value="NZ_JAUSQZ010000001.1"/>
</dbReference>
<protein>
    <submittedName>
        <fullName evidence="10">Membrane protein</fullName>
    </submittedName>
</protein>
<evidence type="ECO:0000256" key="5">
    <source>
        <dbReference type="ARBA" id="ARBA00022989"/>
    </source>
</evidence>
<comment type="similarity">
    <text evidence="7">Belongs to the glycosyltransferase 87 family.</text>
</comment>
<proteinExistence type="inferred from homology"/>
<comment type="caution">
    <text evidence="10">The sequence shown here is derived from an EMBL/GenBank/DDBJ whole genome shotgun (WGS) entry which is preliminary data.</text>
</comment>
<feature type="transmembrane region" description="Helical" evidence="9">
    <location>
        <begin position="232"/>
        <end position="251"/>
    </location>
</feature>
<feature type="region of interest" description="Disordered" evidence="8">
    <location>
        <begin position="433"/>
        <end position="457"/>
    </location>
</feature>
<keyword evidence="4 9" id="KW-0812">Transmembrane</keyword>
<feature type="transmembrane region" description="Helical" evidence="9">
    <location>
        <begin position="193"/>
        <end position="220"/>
    </location>
</feature>
<feature type="transmembrane region" description="Helical" evidence="9">
    <location>
        <begin position="126"/>
        <end position="149"/>
    </location>
</feature>
<dbReference type="InterPro" id="IPR018584">
    <property type="entry name" value="GT87"/>
</dbReference>
<feature type="transmembrane region" description="Helical" evidence="9">
    <location>
        <begin position="326"/>
        <end position="344"/>
    </location>
</feature>
<dbReference type="InterPro" id="IPR016570">
    <property type="entry name" value="UCP010361"/>
</dbReference>
<evidence type="ECO:0000256" key="3">
    <source>
        <dbReference type="ARBA" id="ARBA00022679"/>
    </source>
</evidence>
<keyword evidence="3" id="KW-0808">Transferase</keyword>
<evidence type="ECO:0000313" key="10">
    <source>
        <dbReference type="EMBL" id="MDP9824572.1"/>
    </source>
</evidence>
<keyword evidence="11" id="KW-1185">Reference proteome</keyword>
<evidence type="ECO:0000256" key="4">
    <source>
        <dbReference type="ARBA" id="ARBA00022692"/>
    </source>
</evidence>
<evidence type="ECO:0000256" key="2">
    <source>
        <dbReference type="ARBA" id="ARBA00022475"/>
    </source>
</evidence>
<organism evidence="10 11">
    <name type="scientific">Kineosporia succinea</name>
    <dbReference type="NCBI Taxonomy" id="84632"/>
    <lineage>
        <taxon>Bacteria</taxon>
        <taxon>Bacillati</taxon>
        <taxon>Actinomycetota</taxon>
        <taxon>Actinomycetes</taxon>
        <taxon>Kineosporiales</taxon>
        <taxon>Kineosporiaceae</taxon>
        <taxon>Kineosporia</taxon>
    </lineage>
</organism>
<feature type="transmembrane region" description="Helical" evidence="9">
    <location>
        <begin position="351"/>
        <end position="378"/>
    </location>
</feature>
<name>A0ABT9NVX1_9ACTN</name>
<evidence type="ECO:0000256" key="7">
    <source>
        <dbReference type="ARBA" id="ARBA00024033"/>
    </source>
</evidence>
<dbReference type="Pfam" id="PF09594">
    <property type="entry name" value="GT87"/>
    <property type="match status" value="1"/>
</dbReference>
<reference evidence="10 11" key="1">
    <citation type="submission" date="2023-07" db="EMBL/GenBank/DDBJ databases">
        <title>Sequencing the genomes of 1000 actinobacteria strains.</title>
        <authorList>
            <person name="Klenk H.-P."/>
        </authorList>
    </citation>
    <scope>NUCLEOTIDE SEQUENCE [LARGE SCALE GENOMIC DNA]</scope>
    <source>
        <strain evidence="10 11">DSM 44388</strain>
    </source>
</reference>
<feature type="transmembrane region" description="Helical" evidence="9">
    <location>
        <begin position="398"/>
        <end position="422"/>
    </location>
</feature>
<dbReference type="PIRSF" id="PIRSF010361">
    <property type="entry name" value="UCP010361"/>
    <property type="match status" value="1"/>
</dbReference>
<evidence type="ECO:0000313" key="11">
    <source>
        <dbReference type="Proteomes" id="UP001235712"/>
    </source>
</evidence>
<sequence length="457" mass="50087">MTSRFDRTLVTWLVVMLLAGVGLAVGWVAKAPCVDTYQVGGGQVALDWRDGRQYALHCYSDAIPLYGVDRLSDGTLPYKTTWLDDSGNERAMEYPVVTGMLQYGVMKVTKAWVGSAGYTGPEVVPYFVIMAVVLAVAWLIAVACTLPLVTKKWHAVLMALSPLVFVHAFTNFDTLAVALAAGGMLAWARQKPVLAGLLLGIGAAAKLYPLFILGPLLVLCWRSRTLGPWWKATITAAAAWIACNAPFALLYPRGWWEFFRLNSTRVADHDSIYNALTTFTSWTGFDGPVYAGESPEKLNAFTLVAFLGLCLVIGVIGLSAPTRPRLASLVFLVVAAFLLTNKVWSPQYSLWLVPLAVLALPRVWILLTWMLVDAWVWYPRLGYFLGLQDPGLGNSAERFLTVVLLRDLLVVIICGMIIHTIYRPQADPVRQGGADDPAFGPVSDQPDRRLAPARALT</sequence>
<evidence type="ECO:0000256" key="6">
    <source>
        <dbReference type="ARBA" id="ARBA00023136"/>
    </source>
</evidence>
<feature type="transmembrane region" description="Helical" evidence="9">
    <location>
        <begin position="156"/>
        <end position="187"/>
    </location>
</feature>
<feature type="transmembrane region" description="Helical" evidence="9">
    <location>
        <begin position="298"/>
        <end position="320"/>
    </location>
</feature>
<dbReference type="EMBL" id="JAUSQZ010000001">
    <property type="protein sequence ID" value="MDP9824572.1"/>
    <property type="molecule type" value="Genomic_DNA"/>
</dbReference>
<comment type="subcellular location">
    <subcellularLocation>
        <location evidence="1">Cell membrane</location>
        <topology evidence="1">Multi-pass membrane protein</topology>
    </subcellularLocation>
</comment>
<evidence type="ECO:0000256" key="9">
    <source>
        <dbReference type="SAM" id="Phobius"/>
    </source>
</evidence>
<feature type="transmembrane region" description="Helical" evidence="9">
    <location>
        <begin position="9"/>
        <end position="29"/>
    </location>
</feature>
<keyword evidence="6 9" id="KW-0472">Membrane</keyword>
<gene>
    <name evidence="10" type="ORF">J2S57_000321</name>
</gene>